<keyword evidence="2 5" id="KW-0645">Protease</keyword>
<evidence type="ECO:0000313" key="6">
    <source>
        <dbReference type="Proteomes" id="UP001304125"/>
    </source>
</evidence>
<keyword evidence="3" id="KW-0378">Hydrolase</keyword>
<protein>
    <submittedName>
        <fullName evidence="5">Serine protease</fullName>
    </submittedName>
</protein>
<reference evidence="5 6" key="1">
    <citation type="submission" date="2023-09" db="EMBL/GenBank/DDBJ databases">
        <title>Demequina sp. a novel bacteria isolated from Capsicum annuum.</title>
        <authorList>
            <person name="Humaira Z."/>
            <person name="Lee J."/>
            <person name="Cho D."/>
        </authorList>
    </citation>
    <scope>NUCLEOTIDE SEQUENCE [LARGE SCALE GENOMIC DNA]</scope>
    <source>
        <strain evidence="5 6">OYTSA14</strain>
    </source>
</reference>
<keyword evidence="6" id="KW-1185">Reference proteome</keyword>
<evidence type="ECO:0000256" key="4">
    <source>
        <dbReference type="SAM" id="SignalP"/>
    </source>
</evidence>
<dbReference type="PANTHER" id="PTHR43343:SF3">
    <property type="entry name" value="PROTEASE DO-LIKE 8, CHLOROPLASTIC"/>
    <property type="match status" value="1"/>
</dbReference>
<dbReference type="AlphaFoldDB" id="A0AA96F7G2"/>
<evidence type="ECO:0000256" key="3">
    <source>
        <dbReference type="ARBA" id="ARBA00022801"/>
    </source>
</evidence>
<dbReference type="InterPro" id="IPR001940">
    <property type="entry name" value="Peptidase_S1C"/>
</dbReference>
<sequence>MRRRHAGAMLAAAALALSGCAALPSGPPPLPDSFVPSLSPSSDASASASYVSDDGFSLPEHAAYRVRVEGCTTYGTGSAFAIDAHTLVTNRHVVEDSVTVTLTSYDGQEIPVTSVQIDDQADLALLTVAQDLPEWLTLADAESQPGDSVSVSGYPSGDSLTTVTGPMHSTTPEVFGTDPDDVLVLRVTAAPGSSGSAVVNAADQVVGVLYAIDADEDGWAYAISLTSLTTMLADPGVRGPVGSICASS</sequence>
<dbReference type="InterPro" id="IPR043504">
    <property type="entry name" value="Peptidase_S1_PA_chymotrypsin"/>
</dbReference>
<dbReference type="PRINTS" id="PR00834">
    <property type="entry name" value="PROTEASES2C"/>
</dbReference>
<dbReference type="GO" id="GO:0006508">
    <property type="term" value="P:proteolysis"/>
    <property type="evidence" value="ECO:0007669"/>
    <property type="project" value="UniProtKB-KW"/>
</dbReference>
<dbReference type="Pfam" id="PF13365">
    <property type="entry name" value="Trypsin_2"/>
    <property type="match status" value="1"/>
</dbReference>
<gene>
    <name evidence="5" type="ORF">RN606_08065</name>
</gene>
<dbReference type="Gene3D" id="2.40.10.10">
    <property type="entry name" value="Trypsin-like serine proteases"/>
    <property type="match status" value="2"/>
</dbReference>
<dbReference type="RefSeq" id="WP_313496142.1">
    <property type="nucleotide sequence ID" value="NZ_CP134879.1"/>
</dbReference>
<evidence type="ECO:0000256" key="1">
    <source>
        <dbReference type="ARBA" id="ARBA00010541"/>
    </source>
</evidence>
<feature type="signal peptide" evidence="4">
    <location>
        <begin position="1"/>
        <end position="21"/>
    </location>
</feature>
<keyword evidence="4" id="KW-0732">Signal</keyword>
<name>A0AA96F7G2_9MICO</name>
<comment type="similarity">
    <text evidence="1">Belongs to the peptidase S1C family.</text>
</comment>
<dbReference type="PROSITE" id="PS51257">
    <property type="entry name" value="PROKAR_LIPOPROTEIN"/>
    <property type="match status" value="1"/>
</dbReference>
<dbReference type="EMBL" id="CP134879">
    <property type="protein sequence ID" value="WNM23321.1"/>
    <property type="molecule type" value="Genomic_DNA"/>
</dbReference>
<dbReference type="GO" id="GO:0004252">
    <property type="term" value="F:serine-type endopeptidase activity"/>
    <property type="evidence" value="ECO:0007669"/>
    <property type="project" value="InterPro"/>
</dbReference>
<dbReference type="InterPro" id="IPR009003">
    <property type="entry name" value="Peptidase_S1_PA"/>
</dbReference>
<dbReference type="PANTHER" id="PTHR43343">
    <property type="entry name" value="PEPTIDASE S12"/>
    <property type="match status" value="1"/>
</dbReference>
<dbReference type="InterPro" id="IPR051201">
    <property type="entry name" value="Chloro_Bact_Ser_Proteases"/>
</dbReference>
<accession>A0AA96F7G2</accession>
<evidence type="ECO:0000256" key="2">
    <source>
        <dbReference type="ARBA" id="ARBA00022670"/>
    </source>
</evidence>
<organism evidence="5 6">
    <name type="scientific">Demequina capsici</name>
    <dbReference type="NCBI Taxonomy" id="3075620"/>
    <lineage>
        <taxon>Bacteria</taxon>
        <taxon>Bacillati</taxon>
        <taxon>Actinomycetota</taxon>
        <taxon>Actinomycetes</taxon>
        <taxon>Micrococcales</taxon>
        <taxon>Demequinaceae</taxon>
        <taxon>Demequina</taxon>
    </lineage>
</organism>
<evidence type="ECO:0000313" key="5">
    <source>
        <dbReference type="EMBL" id="WNM23321.1"/>
    </source>
</evidence>
<feature type="chain" id="PRO_5041647861" evidence="4">
    <location>
        <begin position="22"/>
        <end position="248"/>
    </location>
</feature>
<dbReference type="Proteomes" id="UP001304125">
    <property type="component" value="Chromosome"/>
</dbReference>
<dbReference type="SUPFAM" id="SSF50494">
    <property type="entry name" value="Trypsin-like serine proteases"/>
    <property type="match status" value="1"/>
</dbReference>
<proteinExistence type="inferred from homology"/>